<evidence type="ECO:0000313" key="1">
    <source>
        <dbReference type="EMBL" id="KAF0757911.1"/>
    </source>
</evidence>
<name>A0A6G0YLB7_APHCR</name>
<dbReference type="AlphaFoldDB" id="A0A6G0YLB7"/>
<comment type="caution">
    <text evidence="1">The sequence shown here is derived from an EMBL/GenBank/DDBJ whole genome shotgun (WGS) entry which is preliminary data.</text>
</comment>
<reference evidence="1 2" key="1">
    <citation type="submission" date="2019-08" db="EMBL/GenBank/DDBJ databases">
        <title>Whole genome of Aphis craccivora.</title>
        <authorList>
            <person name="Voronova N.V."/>
            <person name="Shulinski R.S."/>
            <person name="Bandarenka Y.V."/>
            <person name="Zhorov D.G."/>
            <person name="Warner D."/>
        </authorList>
    </citation>
    <scope>NUCLEOTIDE SEQUENCE [LARGE SCALE GENOMIC DNA]</scope>
    <source>
        <strain evidence="1">180601</strain>
        <tissue evidence="1">Whole Body</tissue>
    </source>
</reference>
<proteinExistence type="predicted"/>
<dbReference type="EMBL" id="VUJU01003434">
    <property type="protein sequence ID" value="KAF0757911.1"/>
    <property type="molecule type" value="Genomic_DNA"/>
</dbReference>
<protein>
    <submittedName>
        <fullName evidence="1">Uncharacterized protein</fullName>
    </submittedName>
</protein>
<evidence type="ECO:0000313" key="2">
    <source>
        <dbReference type="Proteomes" id="UP000478052"/>
    </source>
</evidence>
<accession>A0A6G0YLB7</accession>
<keyword evidence="2" id="KW-1185">Reference proteome</keyword>
<gene>
    <name evidence="1" type="ORF">FWK35_00016181</name>
</gene>
<sequence>MIVTIDRYPSKNLELLPSDITCFKYATITSVNVERSLAILLRHLNFNHLKEIHRAPTRRDLMNLQYRGPVILRARGSVEMYLLWYPALKINGKLARTNIYYRGPKLCAHGAPTPRLVLRIPKSPHTTI</sequence>
<dbReference type="Proteomes" id="UP000478052">
    <property type="component" value="Unassembled WGS sequence"/>
</dbReference>
<dbReference type="OrthoDB" id="10604437at2759"/>
<organism evidence="1 2">
    <name type="scientific">Aphis craccivora</name>
    <name type="common">Cowpea aphid</name>
    <dbReference type="NCBI Taxonomy" id="307492"/>
    <lineage>
        <taxon>Eukaryota</taxon>
        <taxon>Metazoa</taxon>
        <taxon>Ecdysozoa</taxon>
        <taxon>Arthropoda</taxon>
        <taxon>Hexapoda</taxon>
        <taxon>Insecta</taxon>
        <taxon>Pterygota</taxon>
        <taxon>Neoptera</taxon>
        <taxon>Paraneoptera</taxon>
        <taxon>Hemiptera</taxon>
        <taxon>Sternorrhyncha</taxon>
        <taxon>Aphidomorpha</taxon>
        <taxon>Aphidoidea</taxon>
        <taxon>Aphididae</taxon>
        <taxon>Aphidini</taxon>
        <taxon>Aphis</taxon>
        <taxon>Aphis</taxon>
    </lineage>
</organism>